<feature type="compositionally biased region" description="Polar residues" evidence="1">
    <location>
        <begin position="244"/>
        <end position="257"/>
    </location>
</feature>
<comment type="caution">
    <text evidence="2">The sequence shown here is derived from an EMBL/GenBank/DDBJ whole genome shotgun (WGS) entry which is preliminary data.</text>
</comment>
<dbReference type="AlphaFoldDB" id="A0A175RXB5"/>
<sequence length="373" mass="39755">MTYSWLSVETLTGKVIAELPDLEVGSVSKQIGDATTATANYPLTERTPENWRRALLEGGAAFVLVDDEHGVAPWGAMVNRSTPDETDVVPVSLATYESYLGRRYVGDEEYDQVGAVDIIIDLLTKYVLKGSNGGIPMRIVVEGSSRGVVVDQSYQDSADKTVLSALQTLSSLEGGPEWTINWETLDSGQTYTPVFRISGTQLGSRVPDGLSPAATFEIPGPVTSVSLDRDYTDGNGANDVMATSTAAGTARPQSTHVVTPDPQRPTFEERFTPDTDVDDDDVLQSHAVARAAEIAQGTQTLALQSAVQDAPRLGVDWSEGDDIGYVVGGIDRFGHDLLPAFPGGITGTVRAVGWVLDLEGLERVTPVLEGPGD</sequence>
<dbReference type="STRING" id="33881.NS184_06115"/>
<accession>A0A175RXB5</accession>
<evidence type="ECO:0000313" key="3">
    <source>
        <dbReference type="Proteomes" id="UP000078252"/>
    </source>
</evidence>
<dbReference type="PATRIC" id="fig|33881.3.peg.1523"/>
<evidence type="ECO:0000256" key="1">
    <source>
        <dbReference type="SAM" id="MobiDB-lite"/>
    </source>
</evidence>
<feature type="region of interest" description="Disordered" evidence="1">
    <location>
        <begin position="244"/>
        <end position="266"/>
    </location>
</feature>
<dbReference type="EMBL" id="LDQC01000033">
    <property type="protein sequence ID" value="KTR08276.1"/>
    <property type="molecule type" value="Genomic_DNA"/>
</dbReference>
<protein>
    <submittedName>
        <fullName evidence="2">Uncharacterized protein</fullName>
    </submittedName>
</protein>
<gene>
    <name evidence="2" type="ORF">NS184_06115</name>
</gene>
<evidence type="ECO:0000313" key="2">
    <source>
        <dbReference type="EMBL" id="KTR08276.1"/>
    </source>
</evidence>
<organism evidence="2 3">
    <name type="scientific">Curtobacterium luteum</name>
    <dbReference type="NCBI Taxonomy" id="33881"/>
    <lineage>
        <taxon>Bacteria</taxon>
        <taxon>Bacillati</taxon>
        <taxon>Actinomycetota</taxon>
        <taxon>Actinomycetes</taxon>
        <taxon>Micrococcales</taxon>
        <taxon>Microbacteriaceae</taxon>
        <taxon>Curtobacterium</taxon>
    </lineage>
</organism>
<proteinExistence type="predicted"/>
<reference evidence="2 3" key="1">
    <citation type="journal article" date="2016" name="Front. Microbiol.">
        <title>Genomic Resource of Rice Seed Associated Bacteria.</title>
        <authorList>
            <person name="Midha S."/>
            <person name="Bansal K."/>
            <person name="Sharma S."/>
            <person name="Kumar N."/>
            <person name="Patil P.P."/>
            <person name="Chaudhry V."/>
            <person name="Patil P.B."/>
        </authorList>
    </citation>
    <scope>NUCLEOTIDE SEQUENCE [LARGE SCALE GENOMIC DNA]</scope>
    <source>
        <strain evidence="2 3">NS184</strain>
    </source>
</reference>
<name>A0A175RXB5_9MICO</name>
<dbReference type="Proteomes" id="UP000078252">
    <property type="component" value="Unassembled WGS sequence"/>
</dbReference>